<evidence type="ECO:0000256" key="3">
    <source>
        <dbReference type="SAM" id="SignalP"/>
    </source>
</evidence>
<protein>
    <submittedName>
        <fullName evidence="5">Sulfatase-like hydrolase/transferase</fullName>
    </submittedName>
</protein>
<sequence length="609" mass="68346">MITRYLLSLSACLGAFAQAAEQPHFLWIISEDNSKHHLKHFDKSGVAMPNMEALARDGVSFEAACSNGAVCSVARSTLISGCYAPRIGAQFHRKQMAVPMPKGLKAFPAYLKEAGYYTTNKKKTDYNLKVNMKETWSGSGNWSGRKEGQPFFHKQTLASSHESSLHFKEAAMKQKPMVEKMSVVQLPAHHPDTAIFRYSYAAYQERMRGIDKQLGALIGALKKDGLYEDTIIFYFGDHGGVLPRSKGYAQETGLAVPLIVRVPKKWQHLIPFEPGSRTDVIVNFMDFGPSLLSAAGLPVAEQFDGKPFLGKGLSVADLGERVGVGYADRFDEKYDLVRTYRKGKMKYTRNFQPYNPDALHNFYRYRQLAYKELREMHEAGELDSVQEQFFEKKPAEALYDLEADPYELNNLAGDSKYADVLEGMRAEHMAYLREKNDLSLYPESYLIESAFQDPVAFGLSRSADISKMLDIANLQLERYTDAREGLVKALKSKKAWERYWGCISAASFGDQAKDLAGAVREVAKKDENRLVRVRAAEYLAMIGDTGAKAVVDEAISSSTDAVELNLILNTAAMLYEFDPKVYQFKLDGSKLKAKSHLIKERVQYLNKGS</sequence>
<dbReference type="RefSeq" id="WP_377088382.1">
    <property type="nucleotide sequence ID" value="NZ_JBHSJL010000014.1"/>
</dbReference>
<evidence type="ECO:0000259" key="4">
    <source>
        <dbReference type="Pfam" id="PF00884"/>
    </source>
</evidence>
<dbReference type="CDD" id="cd16027">
    <property type="entry name" value="SGSH"/>
    <property type="match status" value="1"/>
</dbReference>
<evidence type="ECO:0000256" key="1">
    <source>
        <dbReference type="ARBA" id="ARBA00008779"/>
    </source>
</evidence>
<feature type="chain" id="PRO_5045300628" evidence="3">
    <location>
        <begin position="20"/>
        <end position="609"/>
    </location>
</feature>
<dbReference type="InterPro" id="IPR017850">
    <property type="entry name" value="Alkaline_phosphatase_core_sf"/>
</dbReference>
<reference evidence="6" key="1">
    <citation type="journal article" date="2019" name="Int. J. Syst. Evol. Microbiol.">
        <title>The Global Catalogue of Microorganisms (GCM) 10K type strain sequencing project: providing services to taxonomists for standard genome sequencing and annotation.</title>
        <authorList>
            <consortium name="The Broad Institute Genomics Platform"/>
            <consortium name="The Broad Institute Genome Sequencing Center for Infectious Disease"/>
            <person name="Wu L."/>
            <person name="Ma J."/>
        </authorList>
    </citation>
    <scope>NUCLEOTIDE SEQUENCE [LARGE SCALE GENOMIC DNA]</scope>
    <source>
        <strain evidence="6">CCUG 57942</strain>
    </source>
</reference>
<gene>
    <name evidence="5" type="ORF">ACFSW8_15645</name>
</gene>
<dbReference type="SUPFAM" id="SSF48371">
    <property type="entry name" value="ARM repeat"/>
    <property type="match status" value="1"/>
</dbReference>
<evidence type="ECO:0000313" key="6">
    <source>
        <dbReference type="Proteomes" id="UP001597389"/>
    </source>
</evidence>
<accession>A0ABW4ZET6</accession>
<name>A0ABW4ZET6_9BACT</name>
<feature type="domain" description="Sulfatase N-terminal" evidence="4">
    <location>
        <begin position="23"/>
        <end position="296"/>
    </location>
</feature>
<keyword evidence="3" id="KW-0732">Signal</keyword>
<comment type="caution">
    <text evidence="5">The sequence shown here is derived from an EMBL/GenBank/DDBJ whole genome shotgun (WGS) entry which is preliminary data.</text>
</comment>
<proteinExistence type="inferred from homology"/>
<dbReference type="InterPro" id="IPR016024">
    <property type="entry name" value="ARM-type_fold"/>
</dbReference>
<evidence type="ECO:0000313" key="5">
    <source>
        <dbReference type="EMBL" id="MFD2160337.1"/>
    </source>
</evidence>
<comment type="similarity">
    <text evidence="1">Belongs to the sulfatase family.</text>
</comment>
<dbReference type="Pfam" id="PF00884">
    <property type="entry name" value="Sulfatase"/>
    <property type="match status" value="1"/>
</dbReference>
<dbReference type="PANTHER" id="PTHR42693:SF53">
    <property type="entry name" value="ENDO-4-O-SULFATASE"/>
    <property type="match status" value="1"/>
</dbReference>
<feature type="signal peptide" evidence="3">
    <location>
        <begin position="1"/>
        <end position="19"/>
    </location>
</feature>
<dbReference type="PANTHER" id="PTHR42693">
    <property type="entry name" value="ARYLSULFATASE FAMILY MEMBER"/>
    <property type="match status" value="1"/>
</dbReference>
<keyword evidence="6" id="KW-1185">Reference proteome</keyword>
<dbReference type="SUPFAM" id="SSF53649">
    <property type="entry name" value="Alkaline phosphatase-like"/>
    <property type="match status" value="1"/>
</dbReference>
<keyword evidence="2" id="KW-0378">Hydrolase</keyword>
<dbReference type="InterPro" id="IPR050738">
    <property type="entry name" value="Sulfatase"/>
</dbReference>
<dbReference type="Proteomes" id="UP001597389">
    <property type="component" value="Unassembled WGS sequence"/>
</dbReference>
<dbReference type="InterPro" id="IPR000917">
    <property type="entry name" value="Sulfatase_N"/>
</dbReference>
<organism evidence="5 6">
    <name type="scientific">Rubritalea tangerina</name>
    <dbReference type="NCBI Taxonomy" id="430798"/>
    <lineage>
        <taxon>Bacteria</taxon>
        <taxon>Pseudomonadati</taxon>
        <taxon>Verrucomicrobiota</taxon>
        <taxon>Verrucomicrobiia</taxon>
        <taxon>Verrucomicrobiales</taxon>
        <taxon>Rubritaleaceae</taxon>
        <taxon>Rubritalea</taxon>
    </lineage>
</organism>
<dbReference type="EMBL" id="JBHUJB010000076">
    <property type="protein sequence ID" value="MFD2160337.1"/>
    <property type="molecule type" value="Genomic_DNA"/>
</dbReference>
<dbReference type="Gene3D" id="3.40.720.10">
    <property type="entry name" value="Alkaline Phosphatase, subunit A"/>
    <property type="match status" value="1"/>
</dbReference>
<evidence type="ECO:0000256" key="2">
    <source>
        <dbReference type="ARBA" id="ARBA00022801"/>
    </source>
</evidence>